<gene>
    <name evidence="1" type="ORF">Vadar_000608</name>
</gene>
<dbReference type="Proteomes" id="UP000828048">
    <property type="component" value="Chromosome 2"/>
</dbReference>
<evidence type="ECO:0000313" key="1">
    <source>
        <dbReference type="EMBL" id="KAH7832849.1"/>
    </source>
</evidence>
<comment type="caution">
    <text evidence="1">The sequence shown here is derived from an EMBL/GenBank/DDBJ whole genome shotgun (WGS) entry which is preliminary data.</text>
</comment>
<protein>
    <submittedName>
        <fullName evidence="1">Uncharacterized protein</fullName>
    </submittedName>
</protein>
<name>A0ACB7WWT7_9ERIC</name>
<keyword evidence="2" id="KW-1185">Reference proteome</keyword>
<sequence length="272" mass="30601">MSPSLKIVIFLLLLTYYTCSLASSVDNTSESFFKLCPPTRCSNSGPIIRYPFRLNTQPTFCGREGYELSCSADNTVFPLLFSGHYYVKEIYYPNNWISLTEIPKKNSTNCPIQTLSSFNSSGPILEEPDSNLAIANCSERIVEMEGIYGPIDCLTDGGGNGSWVYVMDTSYRMDRLPLQCSISDHVKFARVILGVQEIVERLLREGEIIVNYRVDYGCLECERAGRYCGFNTTSNKTICSSPKPKTKLIDQTEILSLVLDYSLLIQRNELDS</sequence>
<dbReference type="EMBL" id="CM037152">
    <property type="protein sequence ID" value="KAH7832849.1"/>
    <property type="molecule type" value="Genomic_DNA"/>
</dbReference>
<reference evidence="1 2" key="1">
    <citation type="journal article" date="2021" name="Hortic Res">
        <title>High-quality reference genome and annotation aids understanding of berry development for evergreen blueberry (Vaccinium darrowii).</title>
        <authorList>
            <person name="Yu J."/>
            <person name="Hulse-Kemp A.M."/>
            <person name="Babiker E."/>
            <person name="Staton M."/>
        </authorList>
    </citation>
    <scope>NUCLEOTIDE SEQUENCE [LARGE SCALE GENOMIC DNA]</scope>
    <source>
        <strain evidence="2">cv. NJ 8807/NJ 8810</strain>
        <tissue evidence="1">Young leaf</tissue>
    </source>
</reference>
<organism evidence="1 2">
    <name type="scientific">Vaccinium darrowii</name>
    <dbReference type="NCBI Taxonomy" id="229202"/>
    <lineage>
        <taxon>Eukaryota</taxon>
        <taxon>Viridiplantae</taxon>
        <taxon>Streptophyta</taxon>
        <taxon>Embryophyta</taxon>
        <taxon>Tracheophyta</taxon>
        <taxon>Spermatophyta</taxon>
        <taxon>Magnoliopsida</taxon>
        <taxon>eudicotyledons</taxon>
        <taxon>Gunneridae</taxon>
        <taxon>Pentapetalae</taxon>
        <taxon>asterids</taxon>
        <taxon>Ericales</taxon>
        <taxon>Ericaceae</taxon>
        <taxon>Vaccinioideae</taxon>
        <taxon>Vaccinieae</taxon>
        <taxon>Vaccinium</taxon>
    </lineage>
</organism>
<accession>A0ACB7WWT7</accession>
<proteinExistence type="predicted"/>
<evidence type="ECO:0000313" key="2">
    <source>
        <dbReference type="Proteomes" id="UP000828048"/>
    </source>
</evidence>